<reference evidence="1 2" key="1">
    <citation type="submission" date="2018-11" db="EMBL/GenBank/DDBJ databases">
        <authorList>
            <consortium name="Pathogen Informatics"/>
        </authorList>
    </citation>
    <scope>NUCLEOTIDE SEQUENCE [LARGE SCALE GENOMIC DNA]</scope>
</reference>
<dbReference type="EMBL" id="UYYB01098748">
    <property type="protein sequence ID" value="VDM77242.1"/>
    <property type="molecule type" value="Genomic_DNA"/>
</dbReference>
<gene>
    <name evidence="1" type="ORF">SVUK_LOCUS12240</name>
</gene>
<name>A0A3P7LD54_STRVU</name>
<sequence length="88" mass="9948">MAQITASFEQKCDSAEMEKKVCHPAGGRGEVVYDGVRLEELIPLVTGPLKRIQRNYELLLRGMRACGESASMPRTRNLELFRKPPRIC</sequence>
<evidence type="ECO:0000313" key="2">
    <source>
        <dbReference type="Proteomes" id="UP000270094"/>
    </source>
</evidence>
<keyword evidence="2" id="KW-1185">Reference proteome</keyword>
<proteinExistence type="predicted"/>
<dbReference type="OrthoDB" id="5907059at2759"/>
<evidence type="ECO:0000313" key="1">
    <source>
        <dbReference type="EMBL" id="VDM77242.1"/>
    </source>
</evidence>
<accession>A0A3P7LD54</accession>
<organism evidence="1 2">
    <name type="scientific">Strongylus vulgaris</name>
    <name type="common">Blood worm</name>
    <dbReference type="NCBI Taxonomy" id="40348"/>
    <lineage>
        <taxon>Eukaryota</taxon>
        <taxon>Metazoa</taxon>
        <taxon>Ecdysozoa</taxon>
        <taxon>Nematoda</taxon>
        <taxon>Chromadorea</taxon>
        <taxon>Rhabditida</taxon>
        <taxon>Rhabditina</taxon>
        <taxon>Rhabditomorpha</taxon>
        <taxon>Strongyloidea</taxon>
        <taxon>Strongylidae</taxon>
        <taxon>Strongylus</taxon>
    </lineage>
</organism>
<dbReference type="AlphaFoldDB" id="A0A3P7LD54"/>
<protein>
    <submittedName>
        <fullName evidence="1">Uncharacterized protein</fullName>
    </submittedName>
</protein>
<dbReference type="Proteomes" id="UP000270094">
    <property type="component" value="Unassembled WGS sequence"/>
</dbReference>